<evidence type="ECO:0000256" key="4">
    <source>
        <dbReference type="ARBA" id="ARBA00022989"/>
    </source>
</evidence>
<dbReference type="SMART" id="SM00965">
    <property type="entry name" value="STN"/>
    <property type="match status" value="1"/>
</dbReference>
<name>A0A9X3KXH5_ALCXX</name>
<reference evidence="9" key="1">
    <citation type="submission" date="2022-12" db="EMBL/GenBank/DDBJ databases">
        <authorList>
            <person name="Voronina O.L."/>
            <person name="Kunda M.S."/>
            <person name="Ryzhova N."/>
            <person name="Aksenova E.I."/>
        </authorList>
    </citation>
    <scope>NUCLEOTIDE SEQUENCE</scope>
    <source>
        <strain evidence="9">SCCH136:Ach223948</strain>
    </source>
</reference>
<dbReference type="InterPro" id="IPR011662">
    <property type="entry name" value="Secretin/TonB_short_N"/>
</dbReference>
<keyword evidence="2" id="KW-0813">Transport</keyword>
<dbReference type="InterPro" id="IPR006260">
    <property type="entry name" value="TonB/TolA_C"/>
</dbReference>
<dbReference type="EMBL" id="JAPZVI010000007">
    <property type="protein sequence ID" value="MCZ8402100.1"/>
    <property type="molecule type" value="Genomic_DNA"/>
</dbReference>
<dbReference type="SUPFAM" id="SSF74653">
    <property type="entry name" value="TolA/TonB C-terminal domain"/>
    <property type="match status" value="1"/>
</dbReference>
<feature type="chain" id="PRO_5040835759" evidence="7">
    <location>
        <begin position="19"/>
        <end position="237"/>
    </location>
</feature>
<comment type="subcellular location">
    <subcellularLocation>
        <location evidence="1">Membrane</location>
        <topology evidence="1">Single-pass membrane protein</topology>
    </subcellularLocation>
</comment>
<feature type="domain" description="Secretin/TonB short N-terminal" evidence="8">
    <location>
        <begin position="61"/>
        <end position="111"/>
    </location>
</feature>
<dbReference type="RefSeq" id="WP_054436725.1">
    <property type="nucleotide sequence ID" value="NZ_CYTI01000001.1"/>
</dbReference>
<keyword evidence="3" id="KW-0812">Transmembrane</keyword>
<evidence type="ECO:0000256" key="6">
    <source>
        <dbReference type="ARBA" id="ARBA00023237"/>
    </source>
</evidence>
<keyword evidence="5" id="KW-0472">Membrane</keyword>
<feature type="signal peptide" evidence="7">
    <location>
        <begin position="1"/>
        <end position="18"/>
    </location>
</feature>
<evidence type="ECO:0000256" key="2">
    <source>
        <dbReference type="ARBA" id="ARBA00022448"/>
    </source>
</evidence>
<evidence type="ECO:0000256" key="3">
    <source>
        <dbReference type="ARBA" id="ARBA00022692"/>
    </source>
</evidence>
<dbReference type="NCBIfam" id="TIGR01352">
    <property type="entry name" value="tonB_Cterm"/>
    <property type="match status" value="1"/>
</dbReference>
<dbReference type="Gene3D" id="3.30.1150.10">
    <property type="match status" value="1"/>
</dbReference>
<evidence type="ECO:0000256" key="5">
    <source>
        <dbReference type="ARBA" id="ARBA00023136"/>
    </source>
</evidence>
<evidence type="ECO:0000256" key="7">
    <source>
        <dbReference type="SAM" id="SignalP"/>
    </source>
</evidence>
<keyword evidence="7" id="KW-0732">Signal</keyword>
<dbReference type="AlphaFoldDB" id="A0A9X3KXH5"/>
<dbReference type="Pfam" id="PF13103">
    <property type="entry name" value="TonB_2"/>
    <property type="match status" value="1"/>
</dbReference>
<proteinExistence type="predicted"/>
<protein>
    <submittedName>
        <fullName evidence="9">TonB family protein</fullName>
    </submittedName>
</protein>
<comment type="caution">
    <text evidence="9">The sequence shown here is derived from an EMBL/GenBank/DDBJ whole genome shotgun (WGS) entry which is preliminary data.</text>
</comment>
<dbReference type="Gene3D" id="3.55.50.30">
    <property type="match status" value="1"/>
</dbReference>
<keyword evidence="4" id="KW-1133">Transmembrane helix</keyword>
<evidence type="ECO:0000259" key="8">
    <source>
        <dbReference type="SMART" id="SM00965"/>
    </source>
</evidence>
<evidence type="ECO:0000256" key="1">
    <source>
        <dbReference type="ARBA" id="ARBA00004167"/>
    </source>
</evidence>
<dbReference type="Proteomes" id="UP001141992">
    <property type="component" value="Unassembled WGS sequence"/>
</dbReference>
<organism evidence="9 10">
    <name type="scientific">Alcaligenes xylosoxydans xylosoxydans</name>
    <name type="common">Achromobacter xylosoxidans</name>
    <dbReference type="NCBI Taxonomy" id="85698"/>
    <lineage>
        <taxon>Bacteria</taxon>
        <taxon>Pseudomonadati</taxon>
        <taxon>Pseudomonadota</taxon>
        <taxon>Betaproteobacteria</taxon>
        <taxon>Burkholderiales</taxon>
        <taxon>Alcaligenaceae</taxon>
        <taxon>Achromobacter</taxon>
    </lineage>
</organism>
<dbReference type="GO" id="GO:0019867">
    <property type="term" value="C:outer membrane"/>
    <property type="evidence" value="ECO:0007669"/>
    <property type="project" value="InterPro"/>
</dbReference>
<accession>A0A9X3KXH5</accession>
<keyword evidence="6" id="KW-0998">Cell outer membrane</keyword>
<sequence>MLALAGVCLMCPDAPALAAAAAGARPASAPADRLAGERHDYALPAQSLGDSLEAIGHAAGVAVLTEERHARRRAPALSGRYSVLEALRVLLAGSGLRIRQTDGAAIVVYEPAPAAPATPAAPVVAAGDIPGARGRGADFSGYVGRVQKALLRTLCGNASARPGAYRLALQLRLDDAGQVTRLRLLDSTGSARVDAAVTRALQGMEVGAAPPAGMPQPVSVLLLPGGANCPAAGRQAG</sequence>
<gene>
    <name evidence="9" type="ORF">O9570_11640</name>
</gene>
<evidence type="ECO:0000313" key="9">
    <source>
        <dbReference type="EMBL" id="MCZ8402100.1"/>
    </source>
</evidence>
<evidence type="ECO:0000313" key="10">
    <source>
        <dbReference type="Proteomes" id="UP001141992"/>
    </source>
</evidence>